<dbReference type="GO" id="GO:0005634">
    <property type="term" value="C:nucleus"/>
    <property type="evidence" value="ECO:0007669"/>
    <property type="project" value="TreeGrafter"/>
</dbReference>
<gene>
    <name evidence="6" type="ORF">CROQUDRAFT_661400</name>
</gene>
<sequence>MVLDSRIRRSSLSSDSSGSSYITHGGSGSLDHGPDTFGLFSDDDRQIDQEVCKVTKVKAHKASVSSIKNYQQPTRYDSFLTSSPTSVNPANDLSMDRLAYQHQKHHKPRKGSASISLAEPGLKQNSPSSRQSSQDDELYCCLDSMKYPVPPSRKTPSSYAIPNNCDPELSDTNTELVDIDLSSLNFYQSYLPEAAHIRTGSPVANSMFISSQAPSCPRYVLDSTKNSFYTDNGRSPPEPHHQNNTSFLPAQSNTPNFSMEEIEARDHDSELNAPLVIDLQSFRKYLGLEEFRTSFREWLELDPDYHHDGLLKLDRWMDEMKAESLVKDVREYSLSLFSVYHANGNQARSSFLPGTVMKETLSHLSRLALLSSGLESSRSCLVASLHENEFHNFIRAKLITRLKNRRKSETSETDSAADRPCFCLTNPRVPNNPIVMVSPALLQLTGYDANEVVGKTCSLFYGKKTSPSSIYRVDTAFEEGEACVEVLLTYMKHGASTFCLWTFEPLRDAHGQVMFFVARQTDVTKELNVPLINFLGLNLPRIEPAELTMGEMPCSPRMQTHQLNQRHINTQQSKHCAKGPRNYTLGSTSGSASIHTGRSERCAPSASQCLNHPTNLKKDWLTTGMSSVKGALRKRNSGFQKHEALGNTVSVPDFFSLAYRDTNCASSALGLKRTFNLSHHLMIIKRRDHRIMYTTENTLKFFGLPTVSMKDVYDPPLLRQDLLRLVHGRTEKETRALRTFAIELLARGRTGCCKCELNYEDGVTIEHDNNRPERVSLSGELSILHFTPLVNATGHCALYLVSFD</sequence>
<reference evidence="6" key="1">
    <citation type="submission" date="2013-11" db="EMBL/GenBank/DDBJ databases">
        <title>Genome sequence of the fusiform rust pathogen reveals effectors for host alternation and coevolution with pine.</title>
        <authorList>
            <consortium name="DOE Joint Genome Institute"/>
            <person name="Smith K."/>
            <person name="Pendleton A."/>
            <person name="Kubisiak T."/>
            <person name="Anderson C."/>
            <person name="Salamov A."/>
            <person name="Aerts A."/>
            <person name="Riley R."/>
            <person name="Clum A."/>
            <person name="Lindquist E."/>
            <person name="Ence D."/>
            <person name="Campbell M."/>
            <person name="Kronenberg Z."/>
            <person name="Feau N."/>
            <person name="Dhillon B."/>
            <person name="Hamelin R."/>
            <person name="Burleigh J."/>
            <person name="Smith J."/>
            <person name="Yandell M."/>
            <person name="Nelson C."/>
            <person name="Grigoriev I."/>
            <person name="Davis J."/>
        </authorList>
    </citation>
    <scope>NUCLEOTIDE SEQUENCE</scope>
    <source>
        <strain evidence="6">G11</strain>
    </source>
</reference>
<feature type="domain" description="PAS" evidence="5">
    <location>
        <begin position="434"/>
        <end position="456"/>
    </location>
</feature>
<evidence type="ECO:0000256" key="2">
    <source>
        <dbReference type="ARBA" id="ARBA00022643"/>
    </source>
</evidence>
<dbReference type="Proteomes" id="UP000886653">
    <property type="component" value="Unassembled WGS sequence"/>
</dbReference>
<dbReference type="Pfam" id="PF13426">
    <property type="entry name" value="PAS_9"/>
    <property type="match status" value="1"/>
</dbReference>
<evidence type="ECO:0000256" key="3">
    <source>
        <dbReference type="ARBA" id="ARBA00022991"/>
    </source>
</evidence>
<dbReference type="EMBL" id="MU167322">
    <property type="protein sequence ID" value="KAG0143332.1"/>
    <property type="molecule type" value="Genomic_DNA"/>
</dbReference>
<dbReference type="SUPFAM" id="SSF55785">
    <property type="entry name" value="PYP-like sensor domain (PAS domain)"/>
    <property type="match status" value="1"/>
</dbReference>
<dbReference type="PANTHER" id="PTHR47429:SF2">
    <property type="entry name" value="PROTEIN TWIN LOV 1"/>
    <property type="match status" value="1"/>
</dbReference>
<feature type="compositionally biased region" description="Low complexity" evidence="4">
    <location>
        <begin position="10"/>
        <end position="20"/>
    </location>
</feature>
<evidence type="ECO:0000256" key="1">
    <source>
        <dbReference type="ARBA" id="ARBA00022630"/>
    </source>
</evidence>
<protein>
    <recommendedName>
        <fullName evidence="5">PAS domain-containing protein</fullName>
    </recommendedName>
</protein>
<feature type="region of interest" description="Disordered" evidence="4">
    <location>
        <begin position="227"/>
        <end position="254"/>
    </location>
</feature>
<dbReference type="Gene3D" id="3.30.450.20">
    <property type="entry name" value="PAS domain"/>
    <property type="match status" value="1"/>
</dbReference>
<dbReference type="AlphaFoldDB" id="A0A9P6T8P6"/>
<dbReference type="CDD" id="cd00130">
    <property type="entry name" value="PAS"/>
    <property type="match status" value="1"/>
</dbReference>
<dbReference type="PANTHER" id="PTHR47429">
    <property type="entry name" value="PROTEIN TWIN LOV 1"/>
    <property type="match status" value="1"/>
</dbReference>
<comment type="caution">
    <text evidence="6">The sequence shown here is derived from an EMBL/GenBank/DDBJ whole genome shotgun (WGS) entry which is preliminary data.</text>
</comment>
<feature type="compositionally biased region" description="Polar residues" evidence="4">
    <location>
        <begin position="242"/>
        <end position="254"/>
    </location>
</feature>
<evidence type="ECO:0000313" key="6">
    <source>
        <dbReference type="EMBL" id="KAG0143332.1"/>
    </source>
</evidence>
<feature type="region of interest" description="Disordered" evidence="4">
    <location>
        <begin position="1"/>
        <end position="37"/>
    </location>
</feature>
<dbReference type="PROSITE" id="PS50112">
    <property type="entry name" value="PAS"/>
    <property type="match status" value="1"/>
</dbReference>
<proteinExistence type="predicted"/>
<keyword evidence="1" id="KW-0285">Flavoprotein</keyword>
<evidence type="ECO:0000256" key="4">
    <source>
        <dbReference type="SAM" id="MobiDB-lite"/>
    </source>
</evidence>
<dbReference type="InterPro" id="IPR035965">
    <property type="entry name" value="PAS-like_dom_sf"/>
</dbReference>
<dbReference type="InterPro" id="IPR000014">
    <property type="entry name" value="PAS"/>
</dbReference>
<dbReference type="NCBIfam" id="TIGR00229">
    <property type="entry name" value="sensory_box"/>
    <property type="match status" value="1"/>
</dbReference>
<name>A0A9P6T8P6_9BASI</name>
<accession>A0A9P6T8P6</accession>
<evidence type="ECO:0000313" key="7">
    <source>
        <dbReference type="Proteomes" id="UP000886653"/>
    </source>
</evidence>
<keyword evidence="3" id="KW-0157">Chromophore</keyword>
<evidence type="ECO:0000259" key="5">
    <source>
        <dbReference type="PROSITE" id="PS50112"/>
    </source>
</evidence>
<organism evidence="6 7">
    <name type="scientific">Cronartium quercuum f. sp. fusiforme G11</name>
    <dbReference type="NCBI Taxonomy" id="708437"/>
    <lineage>
        <taxon>Eukaryota</taxon>
        <taxon>Fungi</taxon>
        <taxon>Dikarya</taxon>
        <taxon>Basidiomycota</taxon>
        <taxon>Pucciniomycotina</taxon>
        <taxon>Pucciniomycetes</taxon>
        <taxon>Pucciniales</taxon>
        <taxon>Coleosporiaceae</taxon>
        <taxon>Cronartium</taxon>
    </lineage>
</organism>
<keyword evidence="7" id="KW-1185">Reference proteome</keyword>
<keyword evidence="2" id="KW-0288">FMN</keyword>
<dbReference type="OrthoDB" id="447251at2759"/>